<dbReference type="SUPFAM" id="SSF51735">
    <property type="entry name" value="NAD(P)-binding Rossmann-fold domains"/>
    <property type="match status" value="2"/>
</dbReference>
<gene>
    <name evidence="6" type="ORF">HKK74_10460</name>
</gene>
<evidence type="ECO:0000259" key="4">
    <source>
        <dbReference type="Pfam" id="PF00725"/>
    </source>
</evidence>
<dbReference type="InterPro" id="IPR006176">
    <property type="entry name" value="3-OHacyl-CoA_DH_NAD-bd"/>
</dbReference>
<dbReference type="Proteomes" id="UP000805614">
    <property type="component" value="Unassembled WGS sequence"/>
</dbReference>
<keyword evidence="7" id="KW-1185">Reference proteome</keyword>
<dbReference type="SUPFAM" id="SSF48179">
    <property type="entry name" value="6-phosphogluconate dehydrogenase C-terminal domain-like"/>
    <property type="match status" value="2"/>
</dbReference>
<dbReference type="Gene3D" id="1.10.1040.10">
    <property type="entry name" value="N-(1-d-carboxylethyl)-l-norvaline Dehydrogenase, domain 2"/>
    <property type="match status" value="2"/>
</dbReference>
<dbReference type="InterPro" id="IPR008927">
    <property type="entry name" value="6-PGluconate_DH-like_C_sf"/>
</dbReference>
<keyword evidence="3" id="KW-0560">Oxidoreductase</keyword>
<comment type="caution">
    <text evidence="6">The sequence shown here is derived from an EMBL/GenBank/DDBJ whole genome shotgun (WGS) entry which is preliminary data.</text>
</comment>
<organism evidence="6 7">
    <name type="scientific">Actinomadura alba</name>
    <dbReference type="NCBI Taxonomy" id="406431"/>
    <lineage>
        <taxon>Bacteria</taxon>
        <taxon>Bacillati</taxon>
        <taxon>Actinomycetota</taxon>
        <taxon>Actinomycetes</taxon>
        <taxon>Streptosporangiales</taxon>
        <taxon>Thermomonosporaceae</taxon>
        <taxon>Actinomadura</taxon>
    </lineage>
</organism>
<reference evidence="6 7" key="1">
    <citation type="submission" date="2020-06" db="EMBL/GenBank/DDBJ databases">
        <title>Actinomadura xiongansis sp. nov., isolated from soil of Baiyangdian.</title>
        <authorList>
            <person name="Zhang X."/>
        </authorList>
    </citation>
    <scope>NUCLEOTIDE SEQUENCE [LARGE SCALE GENOMIC DNA]</scope>
    <source>
        <strain evidence="6 7">HBUM206468</strain>
    </source>
</reference>
<feature type="domain" description="3-hydroxyacyl-CoA dehydrogenase C-terminal" evidence="4">
    <location>
        <begin position="189"/>
        <end position="285"/>
    </location>
</feature>
<evidence type="ECO:0000256" key="1">
    <source>
        <dbReference type="ARBA" id="ARBA00005086"/>
    </source>
</evidence>
<dbReference type="Gene3D" id="3.40.50.720">
    <property type="entry name" value="NAD(P)-binding Rossmann-like Domain"/>
    <property type="match status" value="2"/>
</dbReference>
<feature type="domain" description="3-hydroxyacyl-CoA dehydrogenase NAD binding" evidence="5">
    <location>
        <begin position="8"/>
        <end position="186"/>
    </location>
</feature>
<dbReference type="InterPro" id="IPR013328">
    <property type="entry name" value="6PGD_dom2"/>
</dbReference>
<comment type="similarity">
    <text evidence="2">Belongs to the 3-hydroxyacyl-CoA dehydrogenase family.</text>
</comment>
<name>A0ABR7LM39_9ACTN</name>
<sequence length="577" mass="60180">MSMADFQKIGVVGLGTMGAGIAEVMAGGRRDVVGIEVNEAALESGRGHLERSTGRAVKRGRLTPEAQAALLDRITLSTDYAALRDCDLVIEAVPERLELKRRVFAELDRVCRPDAVLATNTSSLPVTEIAVTTGRPAAVVGVHFFNPAPVMRLVEVIGTVLTEPGHVARVAELVRGLGKVPVTIGDRAGFIANRLLFGYLNQAVRMYESGHATREDIDTAMKAGAGLPMGPFTLLDLIGLDISLDVLEAIHRETRDRRHAPAPMLRHLVTAGLLGRKTGRGFHTYEGPGSPVVVGSPSPAASEAAVPERPLVGVAGTGAVALALIETVARAGGGVRFVATEAGGTEAVRQAVEASLDRAVAGGELDQAGRTAALGRITGGSEPGAVAECDLVIEAVTGDPAAKRSAMAALDGVARPGAILATTAETVPVIELATATSRPGEVVGLHFAEPGRSLAEVVSTVLTDARVRRRAVAMVERLGITTVRCRDRAGFIIDALRFPYLGDAVRMMDAGYADADAIDAAMTLGCGYPVGPIADLDRLGLDRAVRVLEALHAESREPALAPAPLLRECATAGRTLR</sequence>
<feature type="domain" description="3-hydroxyacyl-CoA dehydrogenase NAD binding" evidence="5">
    <location>
        <begin position="312"/>
        <end position="487"/>
    </location>
</feature>
<dbReference type="InterPro" id="IPR006108">
    <property type="entry name" value="3HC_DH_C"/>
</dbReference>
<evidence type="ECO:0000256" key="3">
    <source>
        <dbReference type="ARBA" id="ARBA00023002"/>
    </source>
</evidence>
<proteinExistence type="inferred from homology"/>
<protein>
    <submittedName>
        <fullName evidence="6">3-hydroxybutyryl-CoA dehydrogenase</fullName>
    </submittedName>
</protein>
<dbReference type="Pfam" id="PF02737">
    <property type="entry name" value="3HCDH_N"/>
    <property type="match status" value="2"/>
</dbReference>
<accession>A0ABR7LM39</accession>
<evidence type="ECO:0000313" key="7">
    <source>
        <dbReference type="Proteomes" id="UP000805614"/>
    </source>
</evidence>
<dbReference type="InterPro" id="IPR036291">
    <property type="entry name" value="NAD(P)-bd_dom_sf"/>
</dbReference>
<dbReference type="PANTHER" id="PTHR48075:SF9">
    <property type="entry name" value="3-HYDROXYBUTYRYL-COA DEHYDROGENASE"/>
    <property type="match status" value="1"/>
</dbReference>
<evidence type="ECO:0000259" key="5">
    <source>
        <dbReference type="Pfam" id="PF02737"/>
    </source>
</evidence>
<evidence type="ECO:0000313" key="6">
    <source>
        <dbReference type="EMBL" id="MBC6465917.1"/>
    </source>
</evidence>
<feature type="domain" description="3-hydroxyacyl-CoA dehydrogenase C-terminal" evidence="4">
    <location>
        <begin position="490"/>
        <end position="575"/>
    </location>
</feature>
<dbReference type="PANTHER" id="PTHR48075">
    <property type="entry name" value="3-HYDROXYACYL-COA DEHYDROGENASE FAMILY PROTEIN"/>
    <property type="match status" value="1"/>
</dbReference>
<dbReference type="NCBIfam" id="NF005875">
    <property type="entry name" value="PRK07819.1"/>
    <property type="match status" value="1"/>
</dbReference>
<dbReference type="Pfam" id="PF00725">
    <property type="entry name" value="3HCDH"/>
    <property type="match status" value="2"/>
</dbReference>
<comment type="pathway">
    <text evidence="1">Lipid metabolism; butanoate metabolism.</text>
</comment>
<dbReference type="EMBL" id="JABVEC010000006">
    <property type="protein sequence ID" value="MBC6465917.1"/>
    <property type="molecule type" value="Genomic_DNA"/>
</dbReference>
<evidence type="ECO:0000256" key="2">
    <source>
        <dbReference type="ARBA" id="ARBA00009463"/>
    </source>
</evidence>